<keyword evidence="2" id="KW-1185">Reference proteome</keyword>
<evidence type="ECO:0000313" key="2">
    <source>
        <dbReference type="Proteomes" id="UP000515140"/>
    </source>
</evidence>
<dbReference type="AlphaFoldDB" id="A0A6P5JCA2"/>
<accession>A0A6P5JCA2</accession>
<dbReference type="InParanoid" id="A0A6P5JCA2"/>
<evidence type="ECO:0000313" key="3">
    <source>
        <dbReference type="RefSeq" id="XP_020831897.1"/>
    </source>
</evidence>
<feature type="region of interest" description="Disordered" evidence="1">
    <location>
        <begin position="1"/>
        <end position="51"/>
    </location>
</feature>
<dbReference type="KEGG" id="pcw:110200858"/>
<feature type="region of interest" description="Disordered" evidence="1">
    <location>
        <begin position="66"/>
        <end position="174"/>
    </location>
</feature>
<dbReference type="Proteomes" id="UP000515140">
    <property type="component" value="Unplaced"/>
</dbReference>
<reference evidence="3" key="1">
    <citation type="submission" date="2025-08" db="UniProtKB">
        <authorList>
            <consortium name="RefSeq"/>
        </authorList>
    </citation>
    <scope>IDENTIFICATION</scope>
    <source>
        <tissue evidence="3">Spleen</tissue>
    </source>
</reference>
<dbReference type="GeneID" id="110200858"/>
<name>A0A6P5JCA2_PHACI</name>
<sequence>MALSSSCPSPPPTAVTPLPWAPRRAPPPPLPPRLSRAGQPSSGACFPLPPASALGAHIVTVEAAAAPRDTPCVPGRTTGHPAPFRLQPPDPESSLWPGPRSRRTFLGASPPWPRPREEPPPAPSPSGGPRTRTPAIGARGCPSSSLYRCQRADVPRPPRLHQVHSEPPACRPSL</sequence>
<gene>
    <name evidence="3" type="primary">LOC110200858</name>
</gene>
<dbReference type="RefSeq" id="XP_020831897.1">
    <property type="nucleotide sequence ID" value="XM_020976238.1"/>
</dbReference>
<protein>
    <submittedName>
        <fullName evidence="3">Vegetative cell wall protein gp1-like</fullName>
    </submittedName>
</protein>
<organism evidence="2 3">
    <name type="scientific">Phascolarctos cinereus</name>
    <name type="common">Koala</name>
    <dbReference type="NCBI Taxonomy" id="38626"/>
    <lineage>
        <taxon>Eukaryota</taxon>
        <taxon>Metazoa</taxon>
        <taxon>Chordata</taxon>
        <taxon>Craniata</taxon>
        <taxon>Vertebrata</taxon>
        <taxon>Euteleostomi</taxon>
        <taxon>Mammalia</taxon>
        <taxon>Metatheria</taxon>
        <taxon>Diprotodontia</taxon>
        <taxon>Phascolarctidae</taxon>
        <taxon>Phascolarctos</taxon>
    </lineage>
</organism>
<evidence type="ECO:0000256" key="1">
    <source>
        <dbReference type="SAM" id="MobiDB-lite"/>
    </source>
</evidence>
<proteinExistence type="predicted"/>